<feature type="repeat" description="PPR" evidence="2">
    <location>
        <begin position="254"/>
        <end position="284"/>
    </location>
</feature>
<feature type="repeat" description="PPR" evidence="2">
    <location>
        <begin position="357"/>
        <end position="387"/>
    </location>
</feature>
<dbReference type="PANTHER" id="PTHR47926">
    <property type="entry name" value="PENTATRICOPEPTIDE REPEAT-CONTAINING PROTEIN"/>
    <property type="match status" value="1"/>
</dbReference>
<sequence>MAVAIRSASVVLKKKFSPLDAHNSSIWRKKKGFICKMSTSESPNLSHSITLPNKKSEPVRILAEPGVSSSDFCSRQLSRGGARAEQARELLGRCSNKRHLCQMQAFMLTTGLVEDDILLSRFIYASASLGFPSYAYSVFSNTHTHCPSIFVYNNIIWALSSSNPALAFSIFNSIRRLSLRPDSYSFPFVLKAVLCLVDSPIALSLASQIHSQAVAAGLNSHHEVAASLVRVYSSCGRLSCVRKLFDEVPLSSRYTSLWNAILAAYAKVGDMTTAHDLFESMPEKDRNVVSWTTLVSGYSQKHNPNEAVALFRRMQIHRVQPDEIAILAVLSACADLGALELGEWIHNFIEKHKMHKIVPLCNALIDMYAKSGNISRALHVFENMKHKTVVTWTTMIAGLAFHGLGKEALHMFSCMENAQVKPNQVTFIAILSACSHVGFLGLSRHYFSSMRSKYGIEPKIEHYGCMIDLLGRAGYLQEAKELVSQMPFEANAAIWGSLLAGATRYGNAGLAAEALHHLIKLEPHNSGNYSLLSNTYASLGRWSEARMVRKAMRDTGVEKIPGVSFIEVNNKVYEFIAGDKSGIYFVDICDVLHSINGQLKMVSIDGNLTCPKACGTGGFLIFFNKALVMWSGIASGFQSSVNAIDSSLFKQWLHNLQSETGILADGTLALRQVLIQGVDMFGKRIGFLKFKADIYDKQTGKKVPGIVFARGPAVTVLILLESDGETYAVLTEQARVPTGRIILELPAGMLDDDKGDFVGTAVREVEEETGIKLKLEDMVDLTAFLDSSTGCRFFPSPGGCDEEISIFLYRGRVDKEIITQLHGKETGLRDHGELIKVRVVPYKKLWRTTADAKALAAVALFEMVTKEGLLPPSPT</sequence>
<accession>A0A445ASU9</accession>
<dbReference type="InterPro" id="IPR002885">
    <property type="entry name" value="PPR_rpt"/>
</dbReference>
<evidence type="ECO:0000256" key="2">
    <source>
        <dbReference type="PROSITE-ProRule" id="PRU00708"/>
    </source>
</evidence>
<dbReference type="GO" id="GO:0009451">
    <property type="term" value="P:RNA modification"/>
    <property type="evidence" value="ECO:0007669"/>
    <property type="project" value="InterPro"/>
</dbReference>
<dbReference type="PROSITE" id="PS51375">
    <property type="entry name" value="PPR"/>
    <property type="match status" value="5"/>
</dbReference>
<evidence type="ECO:0000259" key="3">
    <source>
        <dbReference type="PROSITE" id="PS51462"/>
    </source>
</evidence>
<dbReference type="Pfam" id="PF00293">
    <property type="entry name" value="NUDIX"/>
    <property type="match status" value="1"/>
</dbReference>
<dbReference type="EMBL" id="SDMP01000011">
    <property type="protein sequence ID" value="RYR29499.1"/>
    <property type="molecule type" value="Genomic_DNA"/>
</dbReference>
<protein>
    <recommendedName>
        <fullName evidence="3">Nudix hydrolase domain-containing protein</fullName>
    </recommendedName>
</protein>
<dbReference type="SUPFAM" id="SSF55811">
    <property type="entry name" value="Nudix"/>
    <property type="match status" value="1"/>
</dbReference>
<name>A0A445ASU9_ARAHY</name>
<proteinExistence type="predicted"/>
<organism evidence="4 5">
    <name type="scientific">Arachis hypogaea</name>
    <name type="common">Peanut</name>
    <dbReference type="NCBI Taxonomy" id="3818"/>
    <lineage>
        <taxon>Eukaryota</taxon>
        <taxon>Viridiplantae</taxon>
        <taxon>Streptophyta</taxon>
        <taxon>Embryophyta</taxon>
        <taxon>Tracheophyta</taxon>
        <taxon>Spermatophyta</taxon>
        <taxon>Magnoliopsida</taxon>
        <taxon>eudicotyledons</taxon>
        <taxon>Gunneridae</taxon>
        <taxon>Pentapetalae</taxon>
        <taxon>rosids</taxon>
        <taxon>fabids</taxon>
        <taxon>Fabales</taxon>
        <taxon>Fabaceae</taxon>
        <taxon>Papilionoideae</taxon>
        <taxon>50 kb inversion clade</taxon>
        <taxon>dalbergioids sensu lato</taxon>
        <taxon>Dalbergieae</taxon>
        <taxon>Pterocarpus clade</taxon>
        <taxon>Arachis</taxon>
    </lineage>
</organism>
<evidence type="ECO:0000313" key="5">
    <source>
        <dbReference type="Proteomes" id="UP000289738"/>
    </source>
</evidence>
<dbReference type="SUPFAM" id="SSF48452">
    <property type="entry name" value="TPR-like"/>
    <property type="match status" value="1"/>
</dbReference>
<dbReference type="GO" id="GO:0003723">
    <property type="term" value="F:RNA binding"/>
    <property type="evidence" value="ECO:0007669"/>
    <property type="project" value="InterPro"/>
</dbReference>
<feature type="repeat" description="PPR" evidence="2">
    <location>
        <begin position="525"/>
        <end position="559"/>
    </location>
</feature>
<dbReference type="Gene3D" id="1.25.40.10">
    <property type="entry name" value="Tetratricopeptide repeat domain"/>
    <property type="match status" value="2"/>
</dbReference>
<dbReference type="Gene3D" id="3.90.79.10">
    <property type="entry name" value="Nucleoside Triphosphate Pyrophosphohydrolase"/>
    <property type="match status" value="1"/>
</dbReference>
<dbReference type="PROSITE" id="PS51462">
    <property type="entry name" value="NUDIX"/>
    <property type="match status" value="1"/>
</dbReference>
<dbReference type="NCBIfam" id="TIGR00756">
    <property type="entry name" value="PPR"/>
    <property type="match status" value="3"/>
</dbReference>
<dbReference type="InterPro" id="IPR046960">
    <property type="entry name" value="PPR_At4g14850-like_plant"/>
</dbReference>
<dbReference type="CDD" id="cd03424">
    <property type="entry name" value="NUDIX_ADPRase_Nudt5_UGPPase_Nudt14"/>
    <property type="match status" value="1"/>
</dbReference>
<dbReference type="FunFam" id="1.25.40.10:FF:000348">
    <property type="entry name" value="Pentatricopeptide repeat-containing protein chloroplastic"/>
    <property type="match status" value="1"/>
</dbReference>
<dbReference type="InterPro" id="IPR046848">
    <property type="entry name" value="E_motif"/>
</dbReference>
<dbReference type="InterPro" id="IPR015797">
    <property type="entry name" value="NUDIX_hydrolase-like_dom_sf"/>
</dbReference>
<evidence type="ECO:0000256" key="1">
    <source>
        <dbReference type="ARBA" id="ARBA00022737"/>
    </source>
</evidence>
<dbReference type="Pfam" id="PF01535">
    <property type="entry name" value="PPR"/>
    <property type="match status" value="3"/>
</dbReference>
<dbReference type="PANTHER" id="PTHR47926:SF432">
    <property type="entry name" value="(WILD MALAYSIAN BANANA) HYPOTHETICAL PROTEIN"/>
    <property type="match status" value="1"/>
</dbReference>
<feature type="repeat" description="PPR" evidence="2">
    <location>
        <begin position="287"/>
        <end position="321"/>
    </location>
</feature>
<dbReference type="Proteomes" id="UP000289738">
    <property type="component" value="Chromosome B01"/>
</dbReference>
<feature type="domain" description="Nudix hydrolase" evidence="3">
    <location>
        <begin position="709"/>
        <end position="862"/>
    </location>
</feature>
<comment type="caution">
    <text evidence="4">The sequence shown here is derived from an EMBL/GenBank/DDBJ whole genome shotgun (WGS) entry which is preliminary data.</text>
</comment>
<feature type="repeat" description="PPR" evidence="2">
    <location>
        <begin position="388"/>
        <end position="422"/>
    </location>
</feature>
<dbReference type="Pfam" id="PF13041">
    <property type="entry name" value="PPR_2"/>
    <property type="match status" value="2"/>
</dbReference>
<gene>
    <name evidence="4" type="ORF">Ahy_B01g053907</name>
</gene>
<keyword evidence="1" id="KW-0677">Repeat</keyword>
<dbReference type="InterPro" id="IPR011990">
    <property type="entry name" value="TPR-like_helical_dom_sf"/>
</dbReference>
<reference evidence="4 5" key="1">
    <citation type="submission" date="2019-01" db="EMBL/GenBank/DDBJ databases">
        <title>Sequencing of cultivated peanut Arachis hypogaea provides insights into genome evolution and oil improvement.</title>
        <authorList>
            <person name="Chen X."/>
        </authorList>
    </citation>
    <scope>NUCLEOTIDE SEQUENCE [LARGE SCALE GENOMIC DNA]</scope>
    <source>
        <strain evidence="5">cv. Fuhuasheng</strain>
        <tissue evidence="4">Leaves</tissue>
    </source>
</reference>
<dbReference type="Pfam" id="PF20431">
    <property type="entry name" value="E_motif"/>
    <property type="match status" value="1"/>
</dbReference>
<dbReference type="InterPro" id="IPR000086">
    <property type="entry name" value="NUDIX_hydrolase_dom"/>
</dbReference>
<dbReference type="AlphaFoldDB" id="A0A445ASU9"/>
<evidence type="ECO:0000313" key="4">
    <source>
        <dbReference type="EMBL" id="RYR29499.1"/>
    </source>
</evidence>
<dbReference type="FunFam" id="1.25.40.10:FF:000242">
    <property type="entry name" value="Pentatricopeptide repeat-containing protein"/>
    <property type="match status" value="1"/>
</dbReference>
<keyword evidence="5" id="KW-1185">Reference proteome</keyword>
<dbReference type="FunFam" id="3.90.79.10:FF:000050">
    <property type="entry name" value="Nudix hydrolase 14 chloroplastic"/>
    <property type="match status" value="1"/>
</dbReference>